<dbReference type="EMBL" id="AP023096">
    <property type="protein sequence ID" value="BCE65671.1"/>
    <property type="molecule type" value="Genomic_DNA"/>
</dbReference>
<evidence type="ECO:0000313" key="8">
    <source>
        <dbReference type="EMBL" id="BCE84650.1"/>
    </source>
</evidence>
<dbReference type="EMBL" id="AP023092">
    <property type="protein sequence ID" value="BCE30681.1"/>
    <property type="molecule type" value="Genomic_DNA"/>
</dbReference>
<reference evidence="3" key="4">
    <citation type="submission" date="2020-05" db="EMBL/GenBank/DDBJ databases">
        <title>Complete genome sequence of Bradyrhizobium diazoefficiens XF3 isolated from soybean nodule.</title>
        <authorList>
            <person name="Noda R."/>
            <person name="Kakizaki K."/>
            <person name="Minamisawa K."/>
        </authorList>
    </citation>
    <scope>NUCLEOTIDE SEQUENCE</scope>
    <source>
        <strain evidence="3">XF3</strain>
    </source>
</reference>
<reference evidence="9" key="2">
    <citation type="submission" date="2020-05" db="EMBL/GenBank/DDBJ databases">
        <title>Complete genome sequence of Bradyrhizobium diazoefficiens XF10 isolated from soybean nodule.</title>
        <authorList>
            <person name="Noda R."/>
            <person name="Kakizaki K."/>
            <person name="Minamisawa K."/>
        </authorList>
    </citation>
    <scope>NUCLEOTIDE SEQUENCE</scope>
    <source>
        <strain evidence="9">XF10</strain>
    </source>
</reference>
<dbReference type="EMBL" id="AP023097">
    <property type="protein sequence ID" value="BCE75039.1"/>
    <property type="molecule type" value="Genomic_DNA"/>
</dbReference>
<dbReference type="AlphaFoldDB" id="A0A810BGM6"/>
<evidence type="ECO:0000313" key="9">
    <source>
        <dbReference type="EMBL" id="BCE91636.1"/>
    </source>
</evidence>
<reference evidence="6" key="7">
    <citation type="submission" date="2020-05" db="EMBL/GenBank/DDBJ databases">
        <title>Complete genome sequence of Bradyrhizobium diazoefficiens XF6 isolated from soybean nodule.</title>
        <authorList>
            <person name="Noda R."/>
            <person name="Kakizaki K."/>
            <person name="Minamisawa K."/>
        </authorList>
    </citation>
    <scope>NUCLEOTIDE SEQUENCE</scope>
    <source>
        <strain evidence="6">XF6</strain>
    </source>
</reference>
<gene>
    <name evidence="9" type="ORF">XF10B_44340</name>
    <name evidence="1" type="ORF">XF1B_45530</name>
    <name evidence="2" type="ORF">XF2B_44500</name>
    <name evidence="3" type="ORF">XF3B_44370</name>
    <name evidence="4" type="ORF">XF4B_44680</name>
    <name evidence="5" type="ORF">XF5B_45100</name>
    <name evidence="6" type="ORF">XF6B_44700</name>
    <name evidence="7" type="ORF">XF8B_51500</name>
    <name evidence="8" type="ORF">XF9B_60710</name>
</gene>
<sequence length="89" mass="9017">MGLVALVFITAVSIAVASIVVQPCAVELPWASELLRLVLLLTGLTEPTVAIAAAATNLTPLATSRSWRSGHRVTGCAGLGGGDSAFNLS</sequence>
<dbReference type="EMBL" id="AP023091">
    <property type="protein sequence ID" value="BCE21872.1"/>
    <property type="molecule type" value="Genomic_DNA"/>
</dbReference>
<evidence type="ECO:0000313" key="3">
    <source>
        <dbReference type="EMBL" id="BCE39406.1"/>
    </source>
</evidence>
<evidence type="ECO:0000313" key="7">
    <source>
        <dbReference type="EMBL" id="BCE75039.1"/>
    </source>
</evidence>
<reference evidence="2" key="3">
    <citation type="submission" date="2020-05" db="EMBL/GenBank/DDBJ databases">
        <title>Complete genome sequence of Bradyrhizobium diazoefficiens XF2 isolated from soybean nodule.</title>
        <authorList>
            <person name="Noda R."/>
            <person name="Kakizaki K."/>
            <person name="Minamisawa K."/>
        </authorList>
    </citation>
    <scope>NUCLEOTIDE SEQUENCE</scope>
    <source>
        <strain evidence="2">XF2</strain>
    </source>
</reference>
<reference evidence="7" key="8">
    <citation type="submission" date="2020-05" db="EMBL/GenBank/DDBJ databases">
        <title>Complete genome sequence of Bradyrhizobium diazoefficiens XF8 isolated from soybean nodule.</title>
        <authorList>
            <person name="Noda R."/>
            <person name="Kakizaki K."/>
            <person name="Minamisawa K."/>
        </authorList>
    </citation>
    <scope>NUCLEOTIDE SEQUENCE</scope>
    <source>
        <strain evidence="7">XF8</strain>
    </source>
</reference>
<reference evidence="8" key="9">
    <citation type="submission" date="2020-05" db="EMBL/GenBank/DDBJ databases">
        <title>Complete genome sequence of Bradyrhizobium diazoefficiens XF9 isolated from soybean nodule.</title>
        <authorList>
            <person name="Noda R."/>
            <person name="Kakizaki K."/>
            <person name="Minamisawa K."/>
        </authorList>
    </citation>
    <scope>NUCLEOTIDE SEQUENCE</scope>
    <source>
        <strain evidence="8">XF9</strain>
    </source>
</reference>
<evidence type="ECO:0000313" key="6">
    <source>
        <dbReference type="EMBL" id="BCE65671.1"/>
    </source>
</evidence>
<dbReference type="EMBL" id="AP023094">
    <property type="protein sequence ID" value="BCE48119.1"/>
    <property type="molecule type" value="Genomic_DNA"/>
</dbReference>
<dbReference type="EMBL" id="AP023098">
    <property type="protein sequence ID" value="BCE84650.1"/>
    <property type="molecule type" value="Genomic_DNA"/>
</dbReference>
<dbReference type="EMBL" id="AP023093">
    <property type="protein sequence ID" value="BCE39406.1"/>
    <property type="molecule type" value="Genomic_DNA"/>
</dbReference>
<evidence type="ECO:0000313" key="2">
    <source>
        <dbReference type="EMBL" id="BCE30681.1"/>
    </source>
</evidence>
<evidence type="ECO:0000313" key="1">
    <source>
        <dbReference type="EMBL" id="BCE21872.1"/>
    </source>
</evidence>
<reference evidence="4" key="5">
    <citation type="submission" date="2020-05" db="EMBL/GenBank/DDBJ databases">
        <title>Complete genome sequence of Bradyrhizobium diazoefficiens XF4 isolated from soybean nodule.</title>
        <authorList>
            <person name="Noda R."/>
            <person name="Kakizaki K."/>
            <person name="Minamisawa K."/>
        </authorList>
    </citation>
    <scope>NUCLEOTIDE SEQUENCE</scope>
    <source>
        <strain evidence="4">XF4</strain>
    </source>
</reference>
<dbReference type="EMBL" id="AP023095">
    <property type="protein sequence ID" value="BCE56998.1"/>
    <property type="molecule type" value="Genomic_DNA"/>
</dbReference>
<reference evidence="1" key="1">
    <citation type="submission" date="2020-05" db="EMBL/GenBank/DDBJ databases">
        <title>Complete genome sequence of Bradyrhizobium diazoefficiens XF1 isolated from soybean nodule.</title>
        <authorList>
            <person name="Noda R."/>
            <person name="Kakizaki K."/>
            <person name="Minamisawa K."/>
        </authorList>
    </citation>
    <scope>NUCLEOTIDE SEQUENCE</scope>
    <source>
        <strain evidence="1">XF1</strain>
    </source>
</reference>
<dbReference type="EMBL" id="AP023099">
    <property type="protein sequence ID" value="BCE91636.1"/>
    <property type="molecule type" value="Genomic_DNA"/>
</dbReference>
<organism evidence="7">
    <name type="scientific">Bradyrhizobium diazoefficiens</name>
    <dbReference type="NCBI Taxonomy" id="1355477"/>
    <lineage>
        <taxon>Bacteria</taxon>
        <taxon>Pseudomonadati</taxon>
        <taxon>Pseudomonadota</taxon>
        <taxon>Alphaproteobacteria</taxon>
        <taxon>Hyphomicrobiales</taxon>
        <taxon>Nitrobacteraceae</taxon>
        <taxon>Bradyrhizobium</taxon>
    </lineage>
</organism>
<accession>A0A810BGM6</accession>
<protein>
    <submittedName>
        <fullName evidence="7">Uncharacterized protein</fullName>
    </submittedName>
</protein>
<name>A0A810BGM6_9BRAD</name>
<evidence type="ECO:0000313" key="5">
    <source>
        <dbReference type="EMBL" id="BCE56998.1"/>
    </source>
</evidence>
<reference evidence="5" key="6">
    <citation type="submission" date="2020-05" db="EMBL/GenBank/DDBJ databases">
        <title>Complete genome sequence of Bradyrhizobium diazoefficiens XF5 isolated from soybean nodule.</title>
        <authorList>
            <person name="Noda R."/>
            <person name="Kakizaki K."/>
            <person name="Minamisawa K."/>
        </authorList>
    </citation>
    <scope>NUCLEOTIDE SEQUENCE</scope>
    <source>
        <strain evidence="5">XF5</strain>
    </source>
</reference>
<evidence type="ECO:0000313" key="4">
    <source>
        <dbReference type="EMBL" id="BCE48119.1"/>
    </source>
</evidence>
<proteinExistence type="predicted"/>